<proteinExistence type="predicted"/>
<name>A0ACC5R5H8_9HYPH</name>
<organism evidence="1 2">
    <name type="scientific">Taklimakanibacter albus</name>
    <dbReference type="NCBI Taxonomy" id="2800327"/>
    <lineage>
        <taxon>Bacteria</taxon>
        <taxon>Pseudomonadati</taxon>
        <taxon>Pseudomonadota</taxon>
        <taxon>Alphaproteobacteria</taxon>
        <taxon>Hyphomicrobiales</taxon>
        <taxon>Aestuariivirgaceae</taxon>
        <taxon>Taklimakanibacter</taxon>
    </lineage>
</organism>
<keyword evidence="2" id="KW-1185">Reference proteome</keyword>
<accession>A0ACC5R5H8</accession>
<dbReference type="EMBL" id="JAENHL010000007">
    <property type="protein sequence ID" value="MBK1867901.1"/>
    <property type="molecule type" value="Genomic_DNA"/>
</dbReference>
<dbReference type="Proteomes" id="UP000616151">
    <property type="component" value="Unassembled WGS sequence"/>
</dbReference>
<comment type="caution">
    <text evidence="1">The sequence shown here is derived from an EMBL/GenBank/DDBJ whole genome shotgun (WGS) entry which is preliminary data.</text>
</comment>
<evidence type="ECO:0000313" key="1">
    <source>
        <dbReference type="EMBL" id="MBK1867901.1"/>
    </source>
</evidence>
<gene>
    <name evidence="1" type="ORF">JHL16_16210</name>
</gene>
<sequence length="259" mass="27875">MNAPEPFLVVENVEAVYGQAILALRGVSLTLGEGGVVALLGANGAGKSTTLKAISNLIRAERGQVSQGTIRWRGRDILGRDPSALVSDGLVQVLEGRHVFPQLTVEQNLITGAYVRGLSKLRIADDLERIYAWFPRLKARRQSRAGLTSGGEQQMVAIGRALMTRPTLVLLDEPSMGLAPLIVEEIFEIVRQLNRDSGVSFLLAEQNANLALRYADHAYVLETGRVVASGAASELARRDEIKNIYLGGGSAAAAKPTRH</sequence>
<protein>
    <submittedName>
        <fullName evidence="1">ABC transporter ATP-binding protein</fullName>
    </submittedName>
</protein>
<keyword evidence="1" id="KW-0547">Nucleotide-binding</keyword>
<evidence type="ECO:0000313" key="2">
    <source>
        <dbReference type="Proteomes" id="UP000616151"/>
    </source>
</evidence>
<reference evidence="1" key="1">
    <citation type="submission" date="2021-01" db="EMBL/GenBank/DDBJ databases">
        <authorList>
            <person name="Sun Q."/>
        </authorList>
    </citation>
    <scope>NUCLEOTIDE SEQUENCE</scope>
    <source>
        <strain evidence="1">YIM B02566</strain>
    </source>
</reference>
<keyword evidence="1" id="KW-0067">ATP-binding</keyword>